<reference evidence="2 3" key="1">
    <citation type="journal article" date="2018" name="Nat. Ecol. Evol.">
        <title>Shark genomes provide insights into elasmobranch evolution and the origin of vertebrates.</title>
        <authorList>
            <person name="Hara Y"/>
            <person name="Yamaguchi K"/>
            <person name="Onimaru K"/>
            <person name="Kadota M"/>
            <person name="Koyanagi M"/>
            <person name="Keeley SD"/>
            <person name="Tatsumi K"/>
            <person name="Tanaka K"/>
            <person name="Motone F"/>
            <person name="Kageyama Y"/>
            <person name="Nozu R"/>
            <person name="Adachi N"/>
            <person name="Nishimura O"/>
            <person name="Nakagawa R"/>
            <person name="Tanegashima C"/>
            <person name="Kiyatake I"/>
            <person name="Matsumoto R"/>
            <person name="Murakumo K"/>
            <person name="Nishida K"/>
            <person name="Terakita A"/>
            <person name="Kuratani S"/>
            <person name="Sato K"/>
            <person name="Hyodo S Kuraku.S."/>
        </authorList>
    </citation>
    <scope>NUCLEOTIDE SEQUENCE [LARGE SCALE GENOMIC DNA]</scope>
</reference>
<evidence type="ECO:0000313" key="2">
    <source>
        <dbReference type="EMBL" id="GCC40905.1"/>
    </source>
</evidence>
<feature type="region of interest" description="Disordered" evidence="1">
    <location>
        <begin position="92"/>
        <end position="125"/>
    </location>
</feature>
<accession>A0A401TE49</accession>
<sequence>MCWGWGFSAVGKVGGADALRFPLTLFGPHAGSGTDPLRERAPSPEEASPRLADRLMEGVRPRRYKRLLERELCEGLESRIRHYAKRGRIALPAAMRLDGQEGGRPKEEDEEEEDDAAPTLPHPPR</sequence>
<evidence type="ECO:0000313" key="3">
    <source>
        <dbReference type="Proteomes" id="UP000287033"/>
    </source>
</evidence>
<feature type="compositionally biased region" description="Basic and acidic residues" evidence="1">
    <location>
        <begin position="36"/>
        <end position="52"/>
    </location>
</feature>
<evidence type="ECO:0000256" key="1">
    <source>
        <dbReference type="SAM" id="MobiDB-lite"/>
    </source>
</evidence>
<proteinExistence type="predicted"/>
<name>A0A401TE49_CHIPU</name>
<feature type="region of interest" description="Disordered" evidence="1">
    <location>
        <begin position="26"/>
        <end position="52"/>
    </location>
</feature>
<feature type="compositionally biased region" description="Basic and acidic residues" evidence="1">
    <location>
        <begin position="98"/>
        <end position="107"/>
    </location>
</feature>
<dbReference type="EMBL" id="BEZZ01048675">
    <property type="protein sequence ID" value="GCC40905.1"/>
    <property type="molecule type" value="Genomic_DNA"/>
</dbReference>
<keyword evidence="3" id="KW-1185">Reference proteome</keyword>
<dbReference type="AlphaFoldDB" id="A0A401TE49"/>
<organism evidence="2 3">
    <name type="scientific">Chiloscyllium punctatum</name>
    <name type="common">Brownbanded bambooshark</name>
    <name type="synonym">Hemiscyllium punctatum</name>
    <dbReference type="NCBI Taxonomy" id="137246"/>
    <lineage>
        <taxon>Eukaryota</taxon>
        <taxon>Metazoa</taxon>
        <taxon>Chordata</taxon>
        <taxon>Craniata</taxon>
        <taxon>Vertebrata</taxon>
        <taxon>Chondrichthyes</taxon>
        <taxon>Elasmobranchii</taxon>
        <taxon>Galeomorphii</taxon>
        <taxon>Galeoidea</taxon>
        <taxon>Orectolobiformes</taxon>
        <taxon>Hemiscylliidae</taxon>
        <taxon>Chiloscyllium</taxon>
    </lineage>
</organism>
<gene>
    <name evidence="2" type="ORF">chiPu_0024916</name>
</gene>
<comment type="caution">
    <text evidence="2">The sequence shown here is derived from an EMBL/GenBank/DDBJ whole genome shotgun (WGS) entry which is preliminary data.</text>
</comment>
<protein>
    <submittedName>
        <fullName evidence="2">Uncharacterized protein</fullName>
    </submittedName>
</protein>
<dbReference type="Proteomes" id="UP000287033">
    <property type="component" value="Unassembled WGS sequence"/>
</dbReference>
<dbReference type="STRING" id="137246.A0A401TE49"/>